<dbReference type="GO" id="GO:0030497">
    <property type="term" value="P:fatty acid elongation"/>
    <property type="evidence" value="ECO:0007669"/>
    <property type="project" value="TreeGrafter"/>
</dbReference>
<proteinExistence type="inferred from homology"/>
<dbReference type="SUPFAM" id="SSF51735">
    <property type="entry name" value="NAD(P)-binding Rossmann-fold domains"/>
    <property type="match status" value="1"/>
</dbReference>
<sequence>MTTPASTDLTGKIALVTGAAQGIGAAAAVALAAFGADLAICDRQDMSETLAAIKACGRRGESEVLDVRDGPSVADWSKKIASQYSRVDILVNNAGGGFYSSFLDTNAKGQQALVDENFSSVTHFVREFTSLMPAGSTIINVTSIEASRAAPGFGIYAAMKAAVESLTKTLALELAPQGIRVNALAPDAIPTPGDESLGDAATQGAREAYDRKIPLGWGNIDDASGPIIFLASDLSRFVTGTILHVDGGSHAASGWSRRDDGTYSP</sequence>
<dbReference type="Pfam" id="PF13561">
    <property type="entry name" value="adh_short_C2"/>
    <property type="match status" value="1"/>
</dbReference>
<dbReference type="PANTHER" id="PTHR42760">
    <property type="entry name" value="SHORT-CHAIN DEHYDROGENASES/REDUCTASES FAMILY MEMBER"/>
    <property type="match status" value="1"/>
</dbReference>
<dbReference type="FunFam" id="3.40.50.720:FF:000084">
    <property type="entry name" value="Short-chain dehydrogenase reductase"/>
    <property type="match status" value="1"/>
</dbReference>
<dbReference type="EMBL" id="CAFBPQ010000001">
    <property type="protein sequence ID" value="CAB5011263.1"/>
    <property type="molecule type" value="Genomic_DNA"/>
</dbReference>
<name>A0A6J7FQ25_9ZZZZ</name>
<dbReference type="PRINTS" id="PR00081">
    <property type="entry name" value="GDHRDH"/>
</dbReference>
<dbReference type="Gene3D" id="3.40.50.720">
    <property type="entry name" value="NAD(P)-binding Rossmann-like Domain"/>
    <property type="match status" value="1"/>
</dbReference>
<dbReference type="AlphaFoldDB" id="A0A6J7FQ25"/>
<evidence type="ECO:0000313" key="5">
    <source>
        <dbReference type="EMBL" id="CAB5011263.1"/>
    </source>
</evidence>
<evidence type="ECO:0000313" key="2">
    <source>
        <dbReference type="EMBL" id="CAB4720226.1"/>
    </source>
</evidence>
<gene>
    <name evidence="2" type="ORF">UFOPK2683_00560</name>
    <name evidence="3" type="ORF">UFOPK3605_00097</name>
    <name evidence="4" type="ORF">UFOPK3897_00101</name>
    <name evidence="5" type="ORF">UFOPK4121_00058</name>
</gene>
<protein>
    <submittedName>
        <fullName evidence="3">Unannotated protein</fullName>
    </submittedName>
</protein>
<evidence type="ECO:0000313" key="3">
    <source>
        <dbReference type="EMBL" id="CAB4894219.1"/>
    </source>
</evidence>
<dbReference type="InterPro" id="IPR036291">
    <property type="entry name" value="NAD(P)-bd_dom_sf"/>
</dbReference>
<accession>A0A6J7FQ25</accession>
<dbReference type="InterPro" id="IPR002347">
    <property type="entry name" value="SDR_fam"/>
</dbReference>
<dbReference type="EMBL" id="CAEZYK010000022">
    <property type="protein sequence ID" value="CAB4720226.1"/>
    <property type="molecule type" value="Genomic_DNA"/>
</dbReference>
<dbReference type="CDD" id="cd05233">
    <property type="entry name" value="SDR_c"/>
    <property type="match status" value="1"/>
</dbReference>
<dbReference type="PRINTS" id="PR00080">
    <property type="entry name" value="SDRFAMILY"/>
</dbReference>
<evidence type="ECO:0000313" key="4">
    <source>
        <dbReference type="EMBL" id="CAB4968428.1"/>
    </source>
</evidence>
<dbReference type="EMBL" id="CAFBOF010000001">
    <property type="protein sequence ID" value="CAB4968428.1"/>
    <property type="molecule type" value="Genomic_DNA"/>
</dbReference>
<dbReference type="PANTHER" id="PTHR42760:SF135">
    <property type="entry name" value="BLL7886 PROTEIN"/>
    <property type="match status" value="1"/>
</dbReference>
<dbReference type="GO" id="GO:0016616">
    <property type="term" value="F:oxidoreductase activity, acting on the CH-OH group of donors, NAD or NADP as acceptor"/>
    <property type="evidence" value="ECO:0007669"/>
    <property type="project" value="TreeGrafter"/>
</dbReference>
<reference evidence="3" key="1">
    <citation type="submission" date="2020-05" db="EMBL/GenBank/DDBJ databases">
        <authorList>
            <person name="Chiriac C."/>
            <person name="Salcher M."/>
            <person name="Ghai R."/>
            <person name="Kavagutti S V."/>
        </authorList>
    </citation>
    <scope>NUCLEOTIDE SEQUENCE</scope>
</reference>
<dbReference type="EMBL" id="CAFBMM010000001">
    <property type="protein sequence ID" value="CAB4894219.1"/>
    <property type="molecule type" value="Genomic_DNA"/>
</dbReference>
<comment type="similarity">
    <text evidence="1">Belongs to the short-chain dehydrogenases/reductases (SDR) family.</text>
</comment>
<organism evidence="3">
    <name type="scientific">freshwater metagenome</name>
    <dbReference type="NCBI Taxonomy" id="449393"/>
    <lineage>
        <taxon>unclassified sequences</taxon>
        <taxon>metagenomes</taxon>
        <taxon>ecological metagenomes</taxon>
    </lineage>
</organism>
<evidence type="ECO:0000256" key="1">
    <source>
        <dbReference type="ARBA" id="ARBA00006484"/>
    </source>
</evidence>